<dbReference type="Gene3D" id="3.20.20.70">
    <property type="entry name" value="Aldolase class I"/>
    <property type="match status" value="1"/>
</dbReference>
<evidence type="ECO:0000259" key="12">
    <source>
        <dbReference type="Pfam" id="PF02749"/>
    </source>
</evidence>
<dbReference type="Pfam" id="PF01729">
    <property type="entry name" value="QRPTase_C"/>
    <property type="match status" value="1"/>
</dbReference>
<proteinExistence type="inferred from homology"/>
<feature type="binding site" evidence="10">
    <location>
        <begin position="239"/>
        <end position="241"/>
    </location>
    <ligand>
        <name>substrate</name>
    </ligand>
</feature>
<evidence type="ECO:0000256" key="5">
    <source>
        <dbReference type="ARBA" id="ARBA00022642"/>
    </source>
</evidence>
<dbReference type="UniPathway" id="UPA00253">
    <property type="reaction ID" value="UER00331"/>
</dbReference>
<evidence type="ECO:0000256" key="3">
    <source>
        <dbReference type="ARBA" id="ARBA00009400"/>
    </source>
</evidence>
<dbReference type="Gene3D" id="3.90.1170.20">
    <property type="entry name" value="Quinolinate phosphoribosyl transferase, N-terminal domain"/>
    <property type="match status" value="1"/>
</dbReference>
<keyword evidence="14" id="KW-1185">Reference proteome</keyword>
<feature type="binding site" evidence="10">
    <location>
        <position position="165"/>
    </location>
    <ligand>
        <name>substrate</name>
    </ligand>
</feature>
<dbReference type="EMBL" id="LN614827">
    <property type="protein sequence ID" value="CEG56293.1"/>
    <property type="molecule type" value="Genomic_DNA"/>
</dbReference>
<dbReference type="SUPFAM" id="SSF54675">
    <property type="entry name" value="Nicotinate/Quinolinate PRTase N-terminal domain-like"/>
    <property type="match status" value="1"/>
</dbReference>
<comment type="similarity">
    <text evidence="3 9">Belongs to the NadC/ModD family.</text>
</comment>
<dbReference type="Proteomes" id="UP000032430">
    <property type="component" value="Chromosome I"/>
</dbReference>
<dbReference type="InterPro" id="IPR022412">
    <property type="entry name" value="Quinolinate_PRibosylTrfase_N"/>
</dbReference>
<feature type="domain" description="Quinolinate phosphoribosyl transferase N-terminal" evidence="12">
    <location>
        <begin position="24"/>
        <end position="108"/>
    </location>
</feature>
<evidence type="ECO:0000256" key="2">
    <source>
        <dbReference type="ARBA" id="ARBA00004893"/>
    </source>
</evidence>
<accession>A0A098G1D1</accession>
<keyword evidence="6 9" id="KW-0328">Glycosyltransferase</keyword>
<dbReference type="CDD" id="cd01572">
    <property type="entry name" value="QPRTase"/>
    <property type="match status" value="1"/>
</dbReference>
<dbReference type="InterPro" id="IPR002638">
    <property type="entry name" value="Quinolinate_PRibosylTrfase_C"/>
</dbReference>
<dbReference type="InterPro" id="IPR036068">
    <property type="entry name" value="Nicotinate_pribotase-like_C"/>
</dbReference>
<protein>
    <recommendedName>
        <fullName evidence="4">nicotinate-nucleotide diphosphorylase (carboxylating)</fullName>
        <ecNumber evidence="4">2.4.2.19</ecNumber>
    </recommendedName>
    <alternativeName>
        <fullName evidence="8">Quinolinate phosphoribosyltransferase [decarboxylating]</fullName>
    </alternativeName>
</protein>
<organism evidence="13 14">
    <name type="scientific">Legionella fallonii LLAP-10</name>
    <dbReference type="NCBI Taxonomy" id="1212491"/>
    <lineage>
        <taxon>Bacteria</taxon>
        <taxon>Pseudomonadati</taxon>
        <taxon>Pseudomonadota</taxon>
        <taxon>Gammaproteobacteria</taxon>
        <taxon>Legionellales</taxon>
        <taxon>Legionellaceae</taxon>
        <taxon>Legionella</taxon>
    </lineage>
</organism>
<dbReference type="KEGG" id="lfa:LFA_0847"/>
<dbReference type="GO" id="GO:0004514">
    <property type="term" value="F:nicotinate-nucleotide diphosphorylase (carboxylating) activity"/>
    <property type="evidence" value="ECO:0007669"/>
    <property type="project" value="UniProtKB-EC"/>
</dbReference>
<dbReference type="InterPro" id="IPR004393">
    <property type="entry name" value="NadC"/>
</dbReference>
<dbReference type="GO" id="GO:0034213">
    <property type="term" value="P:quinolinate catabolic process"/>
    <property type="evidence" value="ECO:0007669"/>
    <property type="project" value="TreeGrafter"/>
</dbReference>
<dbReference type="AlphaFoldDB" id="A0A098G1D1"/>
<keyword evidence="7 9" id="KW-0808">Transferase</keyword>
<feature type="binding site" evidence="10">
    <location>
        <position position="194"/>
    </location>
    <ligand>
        <name>substrate</name>
    </ligand>
</feature>
<dbReference type="RefSeq" id="WP_045094984.1">
    <property type="nucleotide sequence ID" value="NZ_LN614827.1"/>
</dbReference>
<evidence type="ECO:0000256" key="7">
    <source>
        <dbReference type="ARBA" id="ARBA00022679"/>
    </source>
</evidence>
<dbReference type="InterPro" id="IPR037128">
    <property type="entry name" value="Quinolinate_PRibosylTase_N_sf"/>
</dbReference>
<reference evidence="14" key="1">
    <citation type="submission" date="2014-09" db="EMBL/GenBank/DDBJ databases">
        <authorList>
            <person name="Gomez-Valero L."/>
        </authorList>
    </citation>
    <scope>NUCLEOTIDE SEQUENCE [LARGE SCALE GENOMIC DNA]</scope>
    <source>
        <strain evidence="14">ATCC700992</strain>
    </source>
</reference>
<keyword evidence="5" id="KW-0662">Pyridine nucleotide biosynthesis</keyword>
<dbReference type="EC" id="2.4.2.19" evidence="4"/>
<dbReference type="Pfam" id="PF02749">
    <property type="entry name" value="QRPTase_N"/>
    <property type="match status" value="1"/>
</dbReference>
<dbReference type="NCBIfam" id="TIGR00078">
    <property type="entry name" value="nadC"/>
    <property type="match status" value="1"/>
</dbReference>
<feature type="binding site" evidence="10">
    <location>
        <position position="98"/>
    </location>
    <ligand>
        <name>substrate</name>
    </ligand>
</feature>
<evidence type="ECO:0000256" key="9">
    <source>
        <dbReference type="PIRNR" id="PIRNR006250"/>
    </source>
</evidence>
<dbReference type="PIRSF" id="PIRSF006250">
    <property type="entry name" value="NadC_ModD"/>
    <property type="match status" value="1"/>
</dbReference>
<dbReference type="GO" id="GO:0009435">
    <property type="term" value="P:NAD+ biosynthetic process"/>
    <property type="evidence" value="ECO:0007669"/>
    <property type="project" value="UniProtKB-UniPathway"/>
</dbReference>
<dbReference type="PANTHER" id="PTHR32179">
    <property type="entry name" value="NICOTINATE-NUCLEOTIDE PYROPHOSPHORYLASE [CARBOXYLATING]"/>
    <property type="match status" value="1"/>
</dbReference>
<dbReference type="STRING" id="1212491.LFA_0847"/>
<dbReference type="PANTHER" id="PTHR32179:SF3">
    <property type="entry name" value="NICOTINATE-NUCLEOTIDE PYROPHOSPHORYLASE [CARBOXYLATING]"/>
    <property type="match status" value="1"/>
</dbReference>
<feature type="domain" description="Quinolinate phosphoribosyl transferase C-terminal" evidence="11">
    <location>
        <begin position="111"/>
        <end position="274"/>
    </location>
</feature>
<evidence type="ECO:0000256" key="1">
    <source>
        <dbReference type="ARBA" id="ARBA00003237"/>
    </source>
</evidence>
<gene>
    <name evidence="13" type="primary">nadC</name>
    <name evidence="13" type="ORF">LFA_0847</name>
</gene>
<dbReference type="OrthoDB" id="9782546at2"/>
<name>A0A098G1D1_9GAMM</name>
<evidence type="ECO:0000313" key="14">
    <source>
        <dbReference type="Proteomes" id="UP000032430"/>
    </source>
</evidence>
<evidence type="ECO:0000256" key="6">
    <source>
        <dbReference type="ARBA" id="ARBA00022676"/>
    </source>
</evidence>
<evidence type="ECO:0000256" key="10">
    <source>
        <dbReference type="PIRSR" id="PIRSR006250-1"/>
    </source>
</evidence>
<comment type="function">
    <text evidence="1">Involved in the catabolism of quinolinic acid (QA).</text>
</comment>
<dbReference type="InterPro" id="IPR013785">
    <property type="entry name" value="Aldolase_TIM"/>
</dbReference>
<feature type="binding site" evidence="10">
    <location>
        <position position="215"/>
    </location>
    <ligand>
        <name>substrate</name>
    </ligand>
</feature>
<comment type="pathway">
    <text evidence="2">Cofactor biosynthesis; NAD(+) biosynthesis; nicotinate D-ribonucleotide from quinolinate: step 1/1.</text>
</comment>
<evidence type="ECO:0000313" key="13">
    <source>
        <dbReference type="EMBL" id="CEG56293.1"/>
    </source>
</evidence>
<dbReference type="FunFam" id="3.20.20.70:FF:000030">
    <property type="entry name" value="Nicotinate-nucleotide pyrophosphorylase, carboxylating"/>
    <property type="match status" value="1"/>
</dbReference>
<dbReference type="InterPro" id="IPR027277">
    <property type="entry name" value="NadC/ModD"/>
</dbReference>
<dbReference type="HOGENOM" id="CLU_039622_0_3_6"/>
<evidence type="ECO:0000256" key="8">
    <source>
        <dbReference type="ARBA" id="ARBA00033102"/>
    </source>
</evidence>
<dbReference type="SUPFAM" id="SSF51690">
    <property type="entry name" value="Nicotinate/Quinolinate PRTase C-terminal domain-like"/>
    <property type="match status" value="1"/>
</dbReference>
<evidence type="ECO:0000256" key="4">
    <source>
        <dbReference type="ARBA" id="ARBA00011944"/>
    </source>
</evidence>
<feature type="binding site" evidence="10">
    <location>
        <begin position="260"/>
        <end position="262"/>
    </location>
    <ligand>
        <name>substrate</name>
    </ligand>
</feature>
<evidence type="ECO:0000259" key="11">
    <source>
        <dbReference type="Pfam" id="PF01729"/>
    </source>
</evidence>
<sequence>MNINPSQVSSDVQRALLEDVGNEDVTAALLPLHLVVEAEIISREPMLVCGQPWVNEAFHQIDSKIEIEWLVAEGDWLPSPSTLCTIHGTAGPILTAERTALNFLQTLSATATQAYFYAQKLKGSQTRLLDTRKTLPGLRIAQKYAVRCGGGVNHRMGLYDAFLIKENHIKACGSVAGAIALARQTHKHLLVEIEVENLVQLREAFDAHPDRILLDNFSQEMLEQAVKMNQPKYCELEASGGISIDNIAEIATSGVDFISVGAITKSIKAIDLSLLVREVL</sequence>
<feature type="binding site" evidence="10">
    <location>
        <begin position="131"/>
        <end position="133"/>
    </location>
    <ligand>
        <name>substrate</name>
    </ligand>
</feature>
<dbReference type="GO" id="GO:0005737">
    <property type="term" value="C:cytoplasm"/>
    <property type="evidence" value="ECO:0007669"/>
    <property type="project" value="TreeGrafter"/>
</dbReference>
<feature type="binding site" evidence="10">
    <location>
        <position position="155"/>
    </location>
    <ligand>
        <name>substrate</name>
    </ligand>
</feature>